<reference evidence="3" key="1">
    <citation type="submission" date="2010-06" db="EMBL/GenBank/DDBJ databases">
        <authorList>
            <person name="Jiang H."/>
            <person name="Abraham K."/>
            <person name="Ali S."/>
            <person name="Alsbrooks S.L."/>
            <person name="Anim B.N."/>
            <person name="Anosike U.S."/>
            <person name="Attaway T."/>
            <person name="Bandaranaike D.P."/>
            <person name="Battles P.K."/>
            <person name="Bell S.N."/>
            <person name="Bell A.V."/>
            <person name="Beltran B."/>
            <person name="Bickham C."/>
            <person name="Bustamante Y."/>
            <person name="Caleb T."/>
            <person name="Canada A."/>
            <person name="Cardenas V."/>
            <person name="Carter K."/>
            <person name="Chacko J."/>
            <person name="Chandrabose M.N."/>
            <person name="Chavez D."/>
            <person name="Chavez A."/>
            <person name="Chen L."/>
            <person name="Chu H.-S."/>
            <person name="Claassen K.J."/>
            <person name="Cockrell R."/>
            <person name="Collins M."/>
            <person name="Cooper J.A."/>
            <person name="Cree A."/>
            <person name="Curry S.M."/>
            <person name="Da Y."/>
            <person name="Dao M.D."/>
            <person name="Das B."/>
            <person name="Davila M.-L."/>
            <person name="Davy-Carroll L."/>
            <person name="Denson S."/>
            <person name="Dinh H."/>
            <person name="Ebong V.E."/>
            <person name="Edwards J.R."/>
            <person name="Egan A."/>
            <person name="El-Daye J."/>
            <person name="Escobedo L."/>
            <person name="Fernandez S."/>
            <person name="Fernando P.R."/>
            <person name="Flagg N."/>
            <person name="Forbes L.D."/>
            <person name="Fowler R.G."/>
            <person name="Fu Q."/>
            <person name="Gabisi R.A."/>
            <person name="Ganer J."/>
            <person name="Garbino Pronczuk A."/>
            <person name="Garcia R.M."/>
            <person name="Garner T."/>
            <person name="Garrett T.E."/>
            <person name="Gonzalez D.A."/>
            <person name="Hamid H."/>
            <person name="Hawkins E.S."/>
            <person name="Hirani K."/>
            <person name="Hogues M.E."/>
            <person name="Hollins B."/>
            <person name="Hsiao C.-H."/>
            <person name="Jabil R."/>
            <person name="James M.L."/>
            <person name="Jhangiani S.N."/>
            <person name="Johnson B."/>
            <person name="Johnson Q."/>
            <person name="Joshi V."/>
            <person name="Kalu J.B."/>
            <person name="Kam C."/>
            <person name="Kashfia A."/>
            <person name="Keebler J."/>
            <person name="Kisamo H."/>
            <person name="Kovar C.L."/>
            <person name="Lago L.A."/>
            <person name="Lai C.-Y."/>
            <person name="Laidlaw J."/>
            <person name="Lara F."/>
            <person name="Le T.-K."/>
            <person name="Lee S.L."/>
            <person name="Legall F.H."/>
            <person name="Lemon S.J."/>
            <person name="Lewis L.R."/>
            <person name="Li B."/>
            <person name="Liu Y."/>
            <person name="Liu Y.-S."/>
            <person name="Lopez J."/>
            <person name="Lozado R.J."/>
            <person name="Lu J."/>
            <person name="Madu R.C."/>
            <person name="Maheshwari M."/>
            <person name="Maheshwari R."/>
            <person name="Malloy K."/>
            <person name="Martinez E."/>
            <person name="Mathew T."/>
            <person name="Mercado I.C."/>
            <person name="Mercado C."/>
            <person name="Meyer B."/>
            <person name="Montgomery K."/>
            <person name="Morgan M.B."/>
            <person name="Munidasa M."/>
            <person name="Nazareth L.V."/>
            <person name="Nelson J."/>
            <person name="Ng B.M."/>
            <person name="Nguyen N.B."/>
            <person name="Nguyen P.Q."/>
            <person name="Nguyen T."/>
            <person name="Obregon M."/>
            <person name="Okwuonu G.O."/>
            <person name="Onwere C.G."/>
            <person name="Orozco G."/>
            <person name="Parra A."/>
            <person name="Patel S."/>
            <person name="Patil S."/>
            <person name="Perez A."/>
            <person name="Perez Y."/>
            <person name="Pham C."/>
            <person name="Primus E.L."/>
            <person name="Pu L.-L."/>
            <person name="Puazo M."/>
            <person name="Qin X."/>
            <person name="Quiroz J.B."/>
            <person name="Reese J."/>
            <person name="Richards S."/>
            <person name="Rives C.M."/>
            <person name="Robberts R."/>
            <person name="Ruiz S.J."/>
            <person name="Ruiz M.J."/>
            <person name="Santibanez J."/>
            <person name="Schneider B.W."/>
            <person name="Sisson I."/>
            <person name="Smith M."/>
            <person name="Sodergren E."/>
            <person name="Song X.-Z."/>
            <person name="Song B.B."/>
            <person name="Summersgill H."/>
            <person name="Thelus R."/>
            <person name="Thornton R.D."/>
            <person name="Trejos Z.Y."/>
            <person name="Usmani K."/>
            <person name="Vattathil S."/>
            <person name="Villasana D."/>
            <person name="Walker D.L."/>
            <person name="Wang S."/>
            <person name="Wang K."/>
            <person name="White C.S."/>
            <person name="Williams A.C."/>
            <person name="Williamson J."/>
            <person name="Wilson K."/>
            <person name="Woghiren I.O."/>
            <person name="Woodworth J.R."/>
            <person name="Worley K.C."/>
            <person name="Wright R.A."/>
            <person name="Wu W."/>
            <person name="Young L."/>
            <person name="Zhang L."/>
            <person name="Zhang J."/>
            <person name="Zhu Y."/>
            <person name="Muzny D.M."/>
            <person name="Weinstock G."/>
            <person name="Gibbs R.A."/>
        </authorList>
    </citation>
    <scope>NUCLEOTIDE SEQUENCE [LARGE SCALE GENOMIC DNA]</scope>
    <source>
        <strain evidence="3">LSR1</strain>
    </source>
</reference>
<sequence length="161" mass="17885">MAIEIAFSRVDTSRARNNALISGRVPLTNAVSAPVLCDAATAAAAAGSRPKKCYKEGSILEDFIKGKTITPPNKGNATDRSNYRTIAILSNSSKIILNIIKNRLKHIVEERLDNDRFDFKKGKGMRKPIIALRQLLERRINVNRATFIAFVDLEKAFDKVD</sequence>
<dbReference type="KEGG" id="api:115034133"/>
<reference evidence="2" key="2">
    <citation type="submission" date="2022-06" db="UniProtKB">
        <authorList>
            <consortium name="EnsemblMetazoa"/>
        </authorList>
    </citation>
    <scope>IDENTIFICATION</scope>
</reference>
<evidence type="ECO:0000313" key="3">
    <source>
        <dbReference type="Proteomes" id="UP000007819"/>
    </source>
</evidence>
<dbReference type="PANTHER" id="PTHR47027:SF20">
    <property type="entry name" value="REVERSE TRANSCRIPTASE-LIKE PROTEIN WITH RNA-DIRECTED DNA POLYMERASE DOMAIN"/>
    <property type="match status" value="1"/>
</dbReference>
<dbReference type="AlphaFoldDB" id="A0A8R2JRZ0"/>
<keyword evidence="3" id="KW-1185">Reference proteome</keyword>
<name>A0A8R2JRZ0_ACYPI</name>
<evidence type="ECO:0000259" key="1">
    <source>
        <dbReference type="Pfam" id="PF00078"/>
    </source>
</evidence>
<dbReference type="PANTHER" id="PTHR47027">
    <property type="entry name" value="REVERSE TRANSCRIPTASE DOMAIN-CONTAINING PROTEIN"/>
    <property type="match status" value="1"/>
</dbReference>
<proteinExistence type="predicted"/>
<organism evidence="2 3">
    <name type="scientific">Acyrthosiphon pisum</name>
    <name type="common">Pea aphid</name>
    <dbReference type="NCBI Taxonomy" id="7029"/>
    <lineage>
        <taxon>Eukaryota</taxon>
        <taxon>Metazoa</taxon>
        <taxon>Ecdysozoa</taxon>
        <taxon>Arthropoda</taxon>
        <taxon>Hexapoda</taxon>
        <taxon>Insecta</taxon>
        <taxon>Pterygota</taxon>
        <taxon>Neoptera</taxon>
        <taxon>Paraneoptera</taxon>
        <taxon>Hemiptera</taxon>
        <taxon>Sternorrhyncha</taxon>
        <taxon>Aphidomorpha</taxon>
        <taxon>Aphidoidea</taxon>
        <taxon>Aphididae</taxon>
        <taxon>Macrosiphini</taxon>
        <taxon>Acyrthosiphon</taxon>
    </lineage>
</organism>
<evidence type="ECO:0000313" key="2">
    <source>
        <dbReference type="EnsemblMetazoa" id="XP_029345773.1"/>
    </source>
</evidence>
<dbReference type="RefSeq" id="XP_029345773.1">
    <property type="nucleotide sequence ID" value="XM_029489913.1"/>
</dbReference>
<feature type="domain" description="Reverse transcriptase" evidence="1">
    <location>
        <begin position="76"/>
        <end position="161"/>
    </location>
</feature>
<dbReference type="InterPro" id="IPR000477">
    <property type="entry name" value="RT_dom"/>
</dbReference>
<dbReference type="OrthoDB" id="6625243at2759"/>
<dbReference type="Pfam" id="PF00078">
    <property type="entry name" value="RVT_1"/>
    <property type="match status" value="1"/>
</dbReference>
<dbReference type="GeneID" id="115034133"/>
<accession>A0A8R2JRZ0</accession>
<dbReference type="Proteomes" id="UP000007819">
    <property type="component" value="Chromosome A2"/>
</dbReference>
<protein>
    <recommendedName>
        <fullName evidence="1">Reverse transcriptase domain-containing protein</fullName>
    </recommendedName>
</protein>
<dbReference type="EnsemblMetazoa" id="XM_029489913.1">
    <property type="protein sequence ID" value="XP_029345773.1"/>
    <property type="gene ID" value="LOC115034133"/>
</dbReference>